<gene>
    <name evidence="2" type="ORF">OHK93_006188</name>
</gene>
<feature type="compositionally biased region" description="Basic and acidic residues" evidence="1">
    <location>
        <begin position="2038"/>
        <end position="2051"/>
    </location>
</feature>
<protein>
    <submittedName>
        <fullName evidence="2">Uncharacterized protein</fullName>
    </submittedName>
</protein>
<feature type="compositionally biased region" description="Polar residues" evidence="1">
    <location>
        <begin position="1698"/>
        <end position="1708"/>
    </location>
</feature>
<feature type="compositionally biased region" description="Polar residues" evidence="1">
    <location>
        <begin position="1564"/>
        <end position="1588"/>
    </location>
</feature>
<feature type="compositionally biased region" description="Polar residues" evidence="1">
    <location>
        <begin position="69"/>
        <end position="96"/>
    </location>
</feature>
<feature type="compositionally biased region" description="Basic and acidic residues" evidence="1">
    <location>
        <begin position="936"/>
        <end position="947"/>
    </location>
</feature>
<dbReference type="EMBL" id="JAPUFD010000004">
    <property type="protein sequence ID" value="MDI1486926.1"/>
    <property type="molecule type" value="Genomic_DNA"/>
</dbReference>
<feature type="region of interest" description="Disordered" evidence="1">
    <location>
        <begin position="462"/>
        <end position="1252"/>
    </location>
</feature>
<accession>A0AA43QL29</accession>
<organism evidence="2 3">
    <name type="scientific">Ramalina farinacea</name>
    <dbReference type="NCBI Taxonomy" id="258253"/>
    <lineage>
        <taxon>Eukaryota</taxon>
        <taxon>Fungi</taxon>
        <taxon>Dikarya</taxon>
        <taxon>Ascomycota</taxon>
        <taxon>Pezizomycotina</taxon>
        <taxon>Lecanoromycetes</taxon>
        <taxon>OSLEUM clade</taxon>
        <taxon>Lecanoromycetidae</taxon>
        <taxon>Lecanorales</taxon>
        <taxon>Lecanorineae</taxon>
        <taxon>Ramalinaceae</taxon>
        <taxon>Ramalina</taxon>
    </lineage>
</organism>
<feature type="compositionally biased region" description="Polar residues" evidence="1">
    <location>
        <begin position="1947"/>
        <end position="1965"/>
    </location>
</feature>
<feature type="compositionally biased region" description="Polar residues" evidence="1">
    <location>
        <begin position="926"/>
        <end position="935"/>
    </location>
</feature>
<feature type="compositionally biased region" description="Basic and acidic residues" evidence="1">
    <location>
        <begin position="858"/>
        <end position="878"/>
    </location>
</feature>
<feature type="compositionally biased region" description="Polar residues" evidence="1">
    <location>
        <begin position="1375"/>
        <end position="1388"/>
    </location>
</feature>
<reference evidence="2" key="1">
    <citation type="journal article" date="2023" name="Genome Biol. Evol.">
        <title>First Whole Genome Sequence and Flow Cytometry Genome Size Data for the Lichen-Forming Fungus Ramalina farinacea (Ascomycota).</title>
        <authorList>
            <person name="Llewellyn T."/>
            <person name="Mian S."/>
            <person name="Hill R."/>
            <person name="Leitch I.J."/>
            <person name="Gaya E."/>
        </authorList>
    </citation>
    <scope>NUCLEOTIDE SEQUENCE</scope>
    <source>
        <strain evidence="2">LIQ254RAFAR</strain>
    </source>
</reference>
<feature type="compositionally biased region" description="Polar residues" evidence="1">
    <location>
        <begin position="882"/>
        <end position="914"/>
    </location>
</feature>
<feature type="compositionally biased region" description="Pro residues" evidence="1">
    <location>
        <begin position="1360"/>
        <end position="1370"/>
    </location>
</feature>
<feature type="compositionally biased region" description="Polar residues" evidence="1">
    <location>
        <begin position="1633"/>
        <end position="1644"/>
    </location>
</feature>
<feature type="compositionally biased region" description="Polar residues" evidence="1">
    <location>
        <begin position="480"/>
        <end position="526"/>
    </location>
</feature>
<feature type="compositionally biased region" description="Polar residues" evidence="1">
    <location>
        <begin position="208"/>
        <end position="227"/>
    </location>
</feature>
<feature type="compositionally biased region" description="Basic and acidic residues" evidence="1">
    <location>
        <begin position="674"/>
        <end position="683"/>
    </location>
</feature>
<dbReference type="Proteomes" id="UP001161017">
    <property type="component" value="Unassembled WGS sequence"/>
</dbReference>
<feature type="compositionally biased region" description="Polar residues" evidence="1">
    <location>
        <begin position="2264"/>
        <end position="2277"/>
    </location>
</feature>
<feature type="region of interest" description="Disordered" evidence="1">
    <location>
        <begin position="1"/>
        <end position="437"/>
    </location>
</feature>
<feature type="region of interest" description="Disordered" evidence="1">
    <location>
        <begin position="1410"/>
        <end position="2403"/>
    </location>
</feature>
<feature type="compositionally biased region" description="Basic and acidic residues" evidence="1">
    <location>
        <begin position="2363"/>
        <end position="2377"/>
    </location>
</feature>
<evidence type="ECO:0000256" key="1">
    <source>
        <dbReference type="SAM" id="MobiDB-lite"/>
    </source>
</evidence>
<feature type="compositionally biased region" description="Basic and acidic residues" evidence="1">
    <location>
        <begin position="314"/>
        <end position="329"/>
    </location>
</feature>
<feature type="compositionally biased region" description="Low complexity" evidence="1">
    <location>
        <begin position="1046"/>
        <end position="1064"/>
    </location>
</feature>
<feature type="compositionally biased region" description="Polar residues" evidence="1">
    <location>
        <begin position="2317"/>
        <end position="2331"/>
    </location>
</feature>
<feature type="compositionally biased region" description="Low complexity" evidence="1">
    <location>
        <begin position="1349"/>
        <end position="1359"/>
    </location>
</feature>
<feature type="compositionally biased region" description="Polar residues" evidence="1">
    <location>
        <begin position="1441"/>
        <end position="1475"/>
    </location>
</feature>
<feature type="compositionally biased region" description="Low complexity" evidence="1">
    <location>
        <begin position="826"/>
        <end position="841"/>
    </location>
</feature>
<feature type="compositionally biased region" description="Polar residues" evidence="1">
    <location>
        <begin position="295"/>
        <end position="304"/>
    </location>
</feature>
<feature type="compositionally biased region" description="Polar residues" evidence="1">
    <location>
        <begin position="1014"/>
        <end position="1042"/>
    </location>
</feature>
<feature type="compositionally biased region" description="Polar residues" evidence="1">
    <location>
        <begin position="2214"/>
        <end position="2229"/>
    </location>
</feature>
<feature type="compositionally biased region" description="Low complexity" evidence="1">
    <location>
        <begin position="1717"/>
        <end position="1728"/>
    </location>
</feature>
<name>A0AA43QL29_9LECA</name>
<sequence>MSYKTNVNRAKTKRWVEAKSYSYDGDDWGDVDDYDEYGGYDEPAPPNKPTGLRPMGQSAQDHGGIQGQDLYQSPVSQDQIRGNLNQSNTQQLQGARNVTGPPMGSIPNLQNSGSFDRGDERRSFSTGRPQQGGSSAPGRGPFVSSGDRSVEAQDFYQRPSYTSHTSGPAPGQYHPNQPAGGTSMEPHRRSGEHLPQTRGNMGLRPDQSRNVSYDSGAPSMTSQNSSLDFHDRRDFSPSAMPPPLQTRNSPSPHNDPRSRLPRKSSLGLQNQPALPFDPQAPPSGVLDSRTDTAQRPRTGSSSSGKALPFVRPADIYKRIEEERIRERQSQDSSRPSMDAISTAADRPVPDARRDSESYQRVKPTPNPVTERKNYLGLGSLSDSGQESPGAMGEKLRTTSKTFEIKKLSQTSSSQPPSLSSGLMLPDPTRLSGFGEGFGESFMDGDGAFGGLARGSMPATLVKEPSVNPQLGSRPHEYSGLQHQPSKGFTSAVHQAFDTAQDQVPPTPSSTADSSIGRSASGGTSAVSPIISRGPSAIDRDRGGELPSIDDVTTPTQDQEVVDTGKLPTSSRNSHLFAQHAQETASAEDYVEEPPPNFRMGHRRDSGTPSPDNSPARTPALASTSHLRHPEAVDLAETTPTPTDSVPSASNSVRESGFSTKDDVESISKAPNALTKHETARRSYADSPSSPAHSFLRQRTDSAGSGRVRDLAGKFEGNSRPESRTSNTTPRASVLGPGAYVTNEPVTSRPQNDRMESFRPHLPGGWESSMSIAPTSAASHDSNWNAPSPHVQAQATSNRTSRNPSPGTREQRSADNIGESPRHPFYAPAEAASAPAGAPIAAYRTSEASNTKSVSRDPLTGDKERIAAHKRSSESHHVEPNAPSDTSPTIEGDTTNPIHSGFSNYRPTQNVSSAAASLPRQPESLPALSTNVQPRQYESDRLRREIVKELSPGVGSEPTTAESDSPNQASSRYTTNESLKSSDVTPGALPSDYDSYWNEDSDEASSRSSHRRGQPLQTPDMENTRTPPANDQPSIGVANQQSKPAVPQSGSQQKQQKQQKPQKPGVLAHRFSWEQPLADLDSPTEPVQAESVAGERQPGVGQPSSFLESQVYPEKHVPATQVDSRTPIGPPEHQKDNKQLPMSPLPPLDAHPSPSLDSRSPYDGGMETEKALPSYPTASDTSVAKANESVATDPPQPVGQTPAALWHQEQNAQLNREPSVDPDVPTTPLSSHEPPQTTPGPQTHLPPAAPTQQAKFPAFREITASKSPAERIRAFNETREQFANMNTGLQHWLAVTSMSLSEHEDVIKNGGMTGAFRAGHKASQSKSKLGGLMTAQNSQPYYQQYLDATPQSGNSASAPGGAPPGQSPPQGFPTSAGSSGKISSQQVQAKSKEFLQSAGKYGGKANVAAKGLFSKGKSKLRDASGGKKAPHSASQPAAIESMQPQRAVSQGQTTSSPEHEASQPNSDLNTKSSQMSPHIDTADPARDAPSIHSVTQSQLGDDERSETSIADRSDRLPRFSRLYRKGDPSGAKKEDTPKLATVPGSSGFIPVQSTSGTAFDKSEESAVQSQSPRSTGSSNKTPTQTNFDTSRMPHIPPATGRKDPLQSQAVDPDSDDNRQSGPAHVFNMSHGVSGPQTLIQPSTTVKVDEAARRRLRPNSPDRANFAQAPSSEDSHNIASTQGKHGQPVYARSDERHTPVSDSQPETLVNQEEAGEPRSTLLSHNSSLTTPGPPVSPLPIQGYSDQRPSLESLPSRDDADRPPSPMSPQFPIQPTTEARGRSVVPVHHGIDHDFGPETSMERARRRSRSFSRPFDEPENRRRSQGPDLQDHPAFQRQPSAEDLAMPEGFYPNSTSPREALLPRQQAPEYALEGVGPPEFPPVQNNPRSRRGSRSSAFLKSFRKSYTDPDSPRLPASSGDHLDDSPADSSSNIGTRSKRSSMFHIRKSQTDLTNTQSAPRSRSSTVTQLPGPAPVPVAKPTAAEEDDEFPMRAKSRSSTGFSKKLQRSSTAATGKAEGEGEKKKRFSGIGSLFGRSHKRQSTVDHSSKSSKDKIGAQPQRLASSSQGHKPQRSMASTSRQEPFIDRAPSTEQPPVEGFYAPQRASSRQNGPSMSDRVQRPRNTRAPSSSTRADMPAYVQDSSFRQPSSPPIPPQSAKSTRSSIDFLRKASQSASNDLSTNRAAGSEAKDKGSAWTRFSTSTHGRAKSRHSQTEQLDRGTSNATPIIRPSNSRAAAPPQDLHQHPARSDSPAPPPPPPKDEWHRARPRQSSLNANAQQPQHNPLGPAQVSPPLPEHGQQRYFLPTLQTDVPSPSLGPIRSGLSSGDPQSGSSNRPLVSPAEKRKSRQREIENAPLSAGSNAGSRPMSPEEKRRSRQIEIETGHLSPVRNPVRRAKEQHGLSPEDDERVVMSATSFPGQEWQPGGAYGGY</sequence>
<feature type="compositionally biased region" description="Acidic residues" evidence="1">
    <location>
        <begin position="24"/>
        <end position="39"/>
    </location>
</feature>
<feature type="compositionally biased region" description="Polar residues" evidence="1">
    <location>
        <begin position="956"/>
        <end position="983"/>
    </location>
</feature>
<feature type="compositionally biased region" description="Low complexity" evidence="1">
    <location>
        <begin position="407"/>
        <end position="420"/>
    </location>
</feature>
<feature type="compositionally biased region" description="Polar residues" evidence="1">
    <location>
        <begin position="2166"/>
        <end position="2179"/>
    </location>
</feature>
<feature type="compositionally biased region" description="Basic and acidic residues" evidence="1">
    <location>
        <begin position="1786"/>
        <end position="1800"/>
    </location>
</feature>
<evidence type="ECO:0000313" key="3">
    <source>
        <dbReference type="Proteomes" id="UP001161017"/>
    </source>
</evidence>
<feature type="compositionally biased region" description="Polar residues" evidence="1">
    <location>
        <begin position="606"/>
        <end position="624"/>
    </location>
</feature>
<proteinExistence type="predicted"/>
<feature type="compositionally biased region" description="Polar residues" evidence="1">
    <location>
        <begin position="1666"/>
        <end position="1682"/>
    </location>
</feature>
<feature type="compositionally biased region" description="Polar residues" evidence="1">
    <location>
        <begin position="124"/>
        <end position="134"/>
    </location>
</feature>
<comment type="caution">
    <text evidence="2">The sequence shown here is derived from an EMBL/GenBank/DDBJ whole genome shotgun (WGS) entry which is preliminary data.</text>
</comment>
<evidence type="ECO:0000313" key="2">
    <source>
        <dbReference type="EMBL" id="MDI1486926.1"/>
    </source>
</evidence>
<keyword evidence="3" id="KW-1185">Reference proteome</keyword>
<feature type="compositionally biased region" description="Polar residues" evidence="1">
    <location>
        <begin position="2100"/>
        <end position="2109"/>
    </location>
</feature>
<feature type="compositionally biased region" description="Polar residues" evidence="1">
    <location>
        <begin position="2057"/>
        <end position="2077"/>
    </location>
</feature>
<feature type="compositionally biased region" description="Basic and acidic residues" evidence="1">
    <location>
        <begin position="347"/>
        <end position="359"/>
    </location>
</feature>
<feature type="compositionally biased region" description="Basic and acidic residues" evidence="1">
    <location>
        <begin position="1523"/>
        <end position="1536"/>
    </location>
</feature>
<feature type="compositionally biased region" description="Basic and acidic residues" evidence="1">
    <location>
        <begin position="1500"/>
        <end position="1516"/>
    </location>
</feature>
<feature type="compositionally biased region" description="Polar residues" evidence="1">
    <location>
        <begin position="1226"/>
        <end position="1240"/>
    </location>
</feature>
<feature type="compositionally biased region" description="Polar residues" evidence="1">
    <location>
        <begin position="767"/>
        <end position="807"/>
    </location>
</feature>
<feature type="compositionally biased region" description="Polar residues" evidence="1">
    <location>
        <begin position="566"/>
        <end position="584"/>
    </location>
</feature>
<feature type="compositionally biased region" description="Basic and acidic residues" evidence="1">
    <location>
        <begin position="706"/>
        <end position="722"/>
    </location>
</feature>
<feature type="compositionally biased region" description="Basic residues" evidence="1">
    <location>
        <begin position="1933"/>
        <end position="1944"/>
    </location>
</feature>
<feature type="region of interest" description="Disordered" evidence="1">
    <location>
        <begin position="1346"/>
        <end position="1390"/>
    </location>
</feature>
<feature type="compositionally biased region" description="Polar residues" evidence="1">
    <location>
        <begin position="637"/>
        <end position="658"/>
    </location>
</feature>